<organism evidence="2 3">
    <name type="scientific">Liquidambar formosana</name>
    <name type="common">Formosan gum</name>
    <dbReference type="NCBI Taxonomy" id="63359"/>
    <lineage>
        <taxon>Eukaryota</taxon>
        <taxon>Viridiplantae</taxon>
        <taxon>Streptophyta</taxon>
        <taxon>Embryophyta</taxon>
        <taxon>Tracheophyta</taxon>
        <taxon>Spermatophyta</taxon>
        <taxon>Magnoliopsida</taxon>
        <taxon>eudicotyledons</taxon>
        <taxon>Gunneridae</taxon>
        <taxon>Pentapetalae</taxon>
        <taxon>Saxifragales</taxon>
        <taxon>Altingiaceae</taxon>
        <taxon>Liquidambar</taxon>
    </lineage>
</organism>
<dbReference type="Proteomes" id="UP001415857">
    <property type="component" value="Unassembled WGS sequence"/>
</dbReference>
<dbReference type="PANTHER" id="PTHR31286">
    <property type="entry name" value="GLYCINE-RICH CELL WALL STRUCTURAL PROTEIN 1.8-LIKE"/>
    <property type="match status" value="1"/>
</dbReference>
<evidence type="ECO:0000259" key="1">
    <source>
        <dbReference type="Pfam" id="PF14111"/>
    </source>
</evidence>
<comment type="caution">
    <text evidence="2">The sequence shown here is derived from an EMBL/GenBank/DDBJ whole genome shotgun (WGS) entry which is preliminary data.</text>
</comment>
<dbReference type="EMBL" id="JBBPBK010000011">
    <property type="protein sequence ID" value="KAK9275815.1"/>
    <property type="molecule type" value="Genomic_DNA"/>
</dbReference>
<keyword evidence="3" id="KW-1185">Reference proteome</keyword>
<dbReference type="AlphaFoldDB" id="A0AAP0WST2"/>
<dbReference type="PANTHER" id="PTHR31286:SF167">
    <property type="entry name" value="OS09G0268800 PROTEIN"/>
    <property type="match status" value="1"/>
</dbReference>
<proteinExistence type="predicted"/>
<dbReference type="InterPro" id="IPR040256">
    <property type="entry name" value="At4g02000-like"/>
</dbReference>
<protein>
    <recommendedName>
        <fullName evidence="1">DUF4283 domain-containing protein</fullName>
    </recommendedName>
</protein>
<dbReference type="InterPro" id="IPR025558">
    <property type="entry name" value="DUF4283"/>
</dbReference>
<sequence>MGRDFEELWSRLVLTEDERHSIDIQEEDVRTEKSWQECSLIGRLLTERRYNTEAMKHTLKLVWRPTKGVKILEIGDNLFVFQFFHPLDRRRVIENGPWHFDRFMLIFKEYDGGIQPSDIKLEEVLFWVRFTIRHWIV</sequence>
<gene>
    <name evidence="2" type="ORF">L1049_023086</name>
</gene>
<evidence type="ECO:0000313" key="2">
    <source>
        <dbReference type="EMBL" id="KAK9275815.1"/>
    </source>
</evidence>
<dbReference type="Pfam" id="PF14111">
    <property type="entry name" value="DUF4283"/>
    <property type="match status" value="1"/>
</dbReference>
<reference evidence="2 3" key="1">
    <citation type="journal article" date="2024" name="Plant J.">
        <title>Genome sequences and population genomics reveal climatic adaptation and genomic divergence between two closely related sweetgum species.</title>
        <authorList>
            <person name="Xu W.Q."/>
            <person name="Ren C.Q."/>
            <person name="Zhang X.Y."/>
            <person name="Comes H.P."/>
            <person name="Liu X.H."/>
            <person name="Li Y.G."/>
            <person name="Kettle C.J."/>
            <person name="Jalonen R."/>
            <person name="Gaisberger H."/>
            <person name="Ma Y.Z."/>
            <person name="Qiu Y.X."/>
        </authorList>
    </citation>
    <scope>NUCLEOTIDE SEQUENCE [LARGE SCALE GENOMIC DNA]</scope>
    <source>
        <strain evidence="2">Hangzhou</strain>
    </source>
</reference>
<evidence type="ECO:0000313" key="3">
    <source>
        <dbReference type="Proteomes" id="UP001415857"/>
    </source>
</evidence>
<name>A0AAP0WST2_LIQFO</name>
<feature type="domain" description="DUF4283" evidence="1">
    <location>
        <begin position="37"/>
        <end position="116"/>
    </location>
</feature>
<accession>A0AAP0WST2</accession>